<keyword evidence="5 7" id="KW-0418">Kinase</keyword>
<dbReference type="Pfam" id="PF00162">
    <property type="entry name" value="PGK"/>
    <property type="match status" value="1"/>
</dbReference>
<reference evidence="8 9" key="1">
    <citation type="journal article" date="2016" name="Nat. Commun.">
        <title>Thousands of microbial genomes shed light on interconnected biogeochemical processes in an aquifer system.</title>
        <authorList>
            <person name="Anantharaman K."/>
            <person name="Brown C.T."/>
            <person name="Hug L.A."/>
            <person name="Sharon I."/>
            <person name="Castelle C.J."/>
            <person name="Probst A.J."/>
            <person name="Thomas B.C."/>
            <person name="Singh A."/>
            <person name="Wilkins M.J."/>
            <person name="Karaoz U."/>
            <person name="Brodie E.L."/>
            <person name="Williams K.H."/>
            <person name="Hubbard S.S."/>
            <person name="Banfield J.F."/>
        </authorList>
    </citation>
    <scope>NUCLEOTIDE SEQUENCE [LARGE SCALE GENOMIC DNA]</scope>
</reference>
<sequence>YFSDPACGFLMEKEIAYLRRALKDPKRPLIAIIGGAKVSTKIKVIKNLLNTVDQLVVGGGMCFTFYKAKGYNIGKSICENDFVDQVKELVDNKKLYLPEDIIVSADIKQGSPVRMVSASSIPDDHQGVDIGEKSRSRIIEIIGSAGTVVWNGPMGIFEIANFARGTEVVARAFAGATANGTITIAGGGDTVAAIEKYGLSEKISHVSTGGGASLEFLEGIELPGIKILKEKS</sequence>
<dbReference type="GO" id="GO:0006094">
    <property type="term" value="P:gluconeogenesis"/>
    <property type="evidence" value="ECO:0007669"/>
    <property type="project" value="TreeGrafter"/>
</dbReference>
<comment type="catalytic activity">
    <reaction evidence="1 7">
        <text>(2R)-3-phosphoglycerate + ATP = (2R)-3-phospho-glyceroyl phosphate + ADP</text>
        <dbReference type="Rhea" id="RHEA:14801"/>
        <dbReference type="ChEBI" id="CHEBI:30616"/>
        <dbReference type="ChEBI" id="CHEBI:57604"/>
        <dbReference type="ChEBI" id="CHEBI:58272"/>
        <dbReference type="ChEBI" id="CHEBI:456216"/>
        <dbReference type="EC" id="2.7.2.3"/>
    </reaction>
</comment>
<dbReference type="Gene3D" id="3.40.50.1260">
    <property type="entry name" value="Phosphoglycerate kinase, N-terminal domain"/>
    <property type="match status" value="1"/>
</dbReference>
<dbReference type="GO" id="GO:0005524">
    <property type="term" value="F:ATP binding"/>
    <property type="evidence" value="ECO:0007669"/>
    <property type="project" value="UniProtKB-KW"/>
</dbReference>
<dbReference type="EMBL" id="MEUM01000011">
    <property type="protein sequence ID" value="OGC43689.1"/>
    <property type="molecule type" value="Genomic_DNA"/>
</dbReference>
<dbReference type="GO" id="GO:0005829">
    <property type="term" value="C:cytosol"/>
    <property type="evidence" value="ECO:0007669"/>
    <property type="project" value="TreeGrafter"/>
</dbReference>
<protein>
    <recommendedName>
        <fullName evidence="2 7">Phosphoglycerate kinase</fullName>
        <ecNumber evidence="2 7">2.7.2.3</ecNumber>
    </recommendedName>
</protein>
<comment type="caution">
    <text evidence="8">The sequence shown here is derived from an EMBL/GenBank/DDBJ whole genome shotgun (WGS) entry which is preliminary data.</text>
</comment>
<keyword evidence="4" id="KW-0547">Nucleotide-binding</keyword>
<dbReference type="SUPFAM" id="SSF53748">
    <property type="entry name" value="Phosphoglycerate kinase"/>
    <property type="match status" value="1"/>
</dbReference>
<accession>A0A1F4UFI6</accession>
<feature type="non-terminal residue" evidence="8">
    <location>
        <position position="1"/>
    </location>
</feature>
<dbReference type="GO" id="GO:0043531">
    <property type="term" value="F:ADP binding"/>
    <property type="evidence" value="ECO:0007669"/>
    <property type="project" value="TreeGrafter"/>
</dbReference>
<name>A0A1F4UFI6_UNCW3</name>
<dbReference type="PANTHER" id="PTHR11406:SF23">
    <property type="entry name" value="PHOSPHOGLYCERATE KINASE 1, CHLOROPLASTIC-RELATED"/>
    <property type="match status" value="1"/>
</dbReference>
<dbReference type="GO" id="GO:0004618">
    <property type="term" value="F:phosphoglycerate kinase activity"/>
    <property type="evidence" value="ECO:0007669"/>
    <property type="project" value="UniProtKB-EC"/>
</dbReference>
<evidence type="ECO:0000256" key="3">
    <source>
        <dbReference type="ARBA" id="ARBA00022679"/>
    </source>
</evidence>
<gene>
    <name evidence="8" type="ORF">A2Y85_06045</name>
</gene>
<evidence type="ECO:0000256" key="1">
    <source>
        <dbReference type="ARBA" id="ARBA00000642"/>
    </source>
</evidence>
<dbReference type="InterPro" id="IPR015824">
    <property type="entry name" value="Phosphoglycerate_kinase_N"/>
</dbReference>
<dbReference type="FunFam" id="3.40.50.1260:FF:000001">
    <property type="entry name" value="Phosphoglycerate kinase"/>
    <property type="match status" value="1"/>
</dbReference>
<organism evidence="8 9">
    <name type="scientific">candidate division WOR-3 bacterium RBG_13_43_14</name>
    <dbReference type="NCBI Taxonomy" id="1802590"/>
    <lineage>
        <taxon>Bacteria</taxon>
        <taxon>Bacteria division WOR-3</taxon>
    </lineage>
</organism>
<dbReference type="AlphaFoldDB" id="A0A1F4UFI6"/>
<dbReference type="InterPro" id="IPR036043">
    <property type="entry name" value="Phosphoglycerate_kinase_sf"/>
</dbReference>
<dbReference type="InterPro" id="IPR001576">
    <property type="entry name" value="Phosphoglycerate_kinase"/>
</dbReference>
<keyword evidence="6" id="KW-0067">ATP-binding</keyword>
<evidence type="ECO:0000256" key="7">
    <source>
        <dbReference type="RuleBase" id="RU000532"/>
    </source>
</evidence>
<dbReference type="PANTHER" id="PTHR11406">
    <property type="entry name" value="PHOSPHOGLYCERATE KINASE"/>
    <property type="match status" value="1"/>
</dbReference>
<evidence type="ECO:0000313" key="8">
    <source>
        <dbReference type="EMBL" id="OGC43689.1"/>
    </source>
</evidence>
<evidence type="ECO:0000256" key="6">
    <source>
        <dbReference type="ARBA" id="ARBA00022840"/>
    </source>
</evidence>
<comment type="similarity">
    <text evidence="7">Belongs to the phosphoglycerate kinase family.</text>
</comment>
<dbReference type="EC" id="2.7.2.3" evidence="2 7"/>
<evidence type="ECO:0000256" key="2">
    <source>
        <dbReference type="ARBA" id="ARBA00013061"/>
    </source>
</evidence>
<evidence type="ECO:0000256" key="4">
    <source>
        <dbReference type="ARBA" id="ARBA00022741"/>
    </source>
</evidence>
<evidence type="ECO:0000256" key="5">
    <source>
        <dbReference type="ARBA" id="ARBA00022777"/>
    </source>
</evidence>
<dbReference type="Proteomes" id="UP000177025">
    <property type="component" value="Unassembled WGS sequence"/>
</dbReference>
<dbReference type="GO" id="GO:0006096">
    <property type="term" value="P:glycolytic process"/>
    <property type="evidence" value="ECO:0007669"/>
    <property type="project" value="InterPro"/>
</dbReference>
<proteinExistence type="inferred from homology"/>
<keyword evidence="3 7" id="KW-0808">Transferase</keyword>
<evidence type="ECO:0000313" key="9">
    <source>
        <dbReference type="Proteomes" id="UP000177025"/>
    </source>
</evidence>
<dbReference type="PRINTS" id="PR00477">
    <property type="entry name" value="PHGLYCKINASE"/>
</dbReference>